<evidence type="ECO:0000313" key="1">
    <source>
        <dbReference type="EMBL" id="CRL01640.1"/>
    </source>
</evidence>
<gene>
    <name evidence="1" type="ORF">CLUMA_CG014863</name>
</gene>
<sequence length="79" mass="9155">MSCKINAIKYKRQDASEVSSRLHNQNELNLHNISQCKVNYLNASGIPRLGKLLRTKVDSKYYEEKVSKDYSHNGMRINI</sequence>
<organism evidence="1 2">
    <name type="scientific">Clunio marinus</name>
    <dbReference type="NCBI Taxonomy" id="568069"/>
    <lineage>
        <taxon>Eukaryota</taxon>
        <taxon>Metazoa</taxon>
        <taxon>Ecdysozoa</taxon>
        <taxon>Arthropoda</taxon>
        <taxon>Hexapoda</taxon>
        <taxon>Insecta</taxon>
        <taxon>Pterygota</taxon>
        <taxon>Neoptera</taxon>
        <taxon>Endopterygota</taxon>
        <taxon>Diptera</taxon>
        <taxon>Nematocera</taxon>
        <taxon>Chironomoidea</taxon>
        <taxon>Chironomidae</taxon>
        <taxon>Clunio</taxon>
    </lineage>
</organism>
<keyword evidence="2" id="KW-1185">Reference proteome</keyword>
<evidence type="ECO:0000313" key="2">
    <source>
        <dbReference type="Proteomes" id="UP000183832"/>
    </source>
</evidence>
<proteinExistence type="predicted"/>
<reference evidence="1 2" key="1">
    <citation type="submission" date="2015-04" db="EMBL/GenBank/DDBJ databases">
        <authorList>
            <person name="Syromyatnikov M.Y."/>
            <person name="Popov V.N."/>
        </authorList>
    </citation>
    <scope>NUCLEOTIDE SEQUENCE [LARGE SCALE GENOMIC DNA]</scope>
</reference>
<protein>
    <submittedName>
        <fullName evidence="1">CLUMA_CG014863, isoform A</fullName>
    </submittedName>
</protein>
<name>A0A1J1INA8_9DIPT</name>
<accession>A0A1J1INA8</accession>
<dbReference type="AlphaFoldDB" id="A0A1J1INA8"/>
<dbReference type="Proteomes" id="UP000183832">
    <property type="component" value="Unassembled WGS sequence"/>
</dbReference>
<dbReference type="EMBL" id="CVRI01000056">
    <property type="protein sequence ID" value="CRL01640.1"/>
    <property type="molecule type" value="Genomic_DNA"/>
</dbReference>